<comment type="caution">
    <text evidence="1">The sequence shown here is derived from an EMBL/GenBank/DDBJ whole genome shotgun (WGS) entry which is preliminary data.</text>
</comment>
<dbReference type="EMBL" id="JAHKRT010000001">
    <property type="protein sequence ID" value="MBU3076335.1"/>
    <property type="molecule type" value="Genomic_DNA"/>
</dbReference>
<evidence type="ECO:0000313" key="1">
    <source>
        <dbReference type="EMBL" id="MBU3076335.1"/>
    </source>
</evidence>
<gene>
    <name evidence="1" type="ORF">KOF26_00525</name>
</gene>
<dbReference type="RefSeq" id="WP_216318326.1">
    <property type="nucleotide sequence ID" value="NZ_JAHKRT010000001.1"/>
</dbReference>
<protein>
    <recommendedName>
        <fullName evidence="3">Cupin domain-containing protein</fullName>
    </recommendedName>
</protein>
<sequence length="308" mass="33252">MMTTIAALPLHPALADDAPRLKADHSYYTSITELPSNQESGVDIDQFIGYPQTAFARIFNGLMTQSMLRAGDPYKPGPAGAVLEYRDDLSLATLEPHYETGTEASSKVMFYYVQDGVGRVDTGPGTQAYDLHKGVGILLAPGTAQHFVNTGDGKLSMIMLSWSKNDGLKVAQPIKVIDSDKSPLNERRAHWVHSGKPMFGLSDGVNITISPILIPPGTYAGPHAHSEGVEEIWVKVGADTGYAILGSEIRKIDGTGAFLAPPNGITVHSSMNLTSNPEIWLYISYRNPNEKRPGWPGGPPMAKPRAAR</sequence>
<accession>A0ABS6BDE6</accession>
<proteinExistence type="predicted"/>
<dbReference type="Proteomes" id="UP000776276">
    <property type="component" value="Unassembled WGS sequence"/>
</dbReference>
<reference evidence="1 2" key="1">
    <citation type="submission" date="2021-06" db="EMBL/GenBank/DDBJ databases">
        <title>Sphingomonas sp. XMGL2, whole genome shotgun sequencing project.</title>
        <authorList>
            <person name="Zhao G."/>
            <person name="Shen L."/>
        </authorList>
    </citation>
    <scope>NUCLEOTIDE SEQUENCE [LARGE SCALE GENOMIC DNA]</scope>
    <source>
        <strain evidence="1 2">XMGL2</strain>
    </source>
</reference>
<keyword evidence="2" id="KW-1185">Reference proteome</keyword>
<evidence type="ECO:0000313" key="2">
    <source>
        <dbReference type="Proteomes" id="UP000776276"/>
    </source>
</evidence>
<name>A0ABS6BDE6_9SPHN</name>
<evidence type="ECO:0008006" key="3">
    <source>
        <dbReference type="Google" id="ProtNLM"/>
    </source>
</evidence>
<organism evidence="1 2">
    <name type="scientific">Sphingomonas quercus</name>
    <dbReference type="NCBI Taxonomy" id="2842451"/>
    <lineage>
        <taxon>Bacteria</taxon>
        <taxon>Pseudomonadati</taxon>
        <taxon>Pseudomonadota</taxon>
        <taxon>Alphaproteobacteria</taxon>
        <taxon>Sphingomonadales</taxon>
        <taxon>Sphingomonadaceae</taxon>
        <taxon>Sphingomonas</taxon>
    </lineage>
</organism>